<dbReference type="Proteomes" id="UP000297851">
    <property type="component" value="Unassembled WGS sequence"/>
</dbReference>
<organism evidence="3 4">
    <name type="scientific">Cryobacterium sandaracinum</name>
    <dbReference type="NCBI Taxonomy" id="1259247"/>
    <lineage>
        <taxon>Bacteria</taxon>
        <taxon>Bacillati</taxon>
        <taxon>Actinomycetota</taxon>
        <taxon>Actinomycetes</taxon>
        <taxon>Micrococcales</taxon>
        <taxon>Microbacteriaceae</taxon>
        <taxon>Cryobacterium</taxon>
    </lineage>
</organism>
<protein>
    <recommendedName>
        <fullName evidence="5">DUF308 domain-containing protein</fullName>
    </recommendedName>
</protein>
<reference evidence="3 4" key="1">
    <citation type="submission" date="2019-03" db="EMBL/GenBank/DDBJ databases">
        <title>Genomics of glacier-inhabiting Cryobacterium strains.</title>
        <authorList>
            <person name="Liu Q."/>
            <person name="Xin Y.-H."/>
        </authorList>
    </citation>
    <scope>NUCLEOTIDE SEQUENCE [LARGE SCALE GENOMIC DNA]</scope>
    <source>
        <strain evidence="3 4">TMT2-16</strain>
    </source>
</reference>
<proteinExistence type="predicted"/>
<accession>A0ABY2JHY1</accession>
<keyword evidence="2" id="KW-0812">Transmembrane</keyword>
<name>A0ABY2JHY1_9MICO</name>
<feature type="compositionally biased region" description="Basic and acidic residues" evidence="1">
    <location>
        <begin position="45"/>
        <end position="59"/>
    </location>
</feature>
<evidence type="ECO:0000256" key="2">
    <source>
        <dbReference type="SAM" id="Phobius"/>
    </source>
</evidence>
<feature type="compositionally biased region" description="Pro residues" evidence="1">
    <location>
        <begin position="7"/>
        <end position="20"/>
    </location>
</feature>
<gene>
    <name evidence="3" type="ORF">E3T25_02785</name>
</gene>
<feature type="transmembrane region" description="Helical" evidence="2">
    <location>
        <begin position="165"/>
        <end position="187"/>
    </location>
</feature>
<dbReference type="EMBL" id="SOGO01000009">
    <property type="protein sequence ID" value="TFD06266.1"/>
    <property type="molecule type" value="Genomic_DNA"/>
</dbReference>
<keyword evidence="4" id="KW-1185">Reference proteome</keyword>
<evidence type="ECO:0000313" key="4">
    <source>
        <dbReference type="Proteomes" id="UP000297851"/>
    </source>
</evidence>
<feature type="transmembrane region" description="Helical" evidence="2">
    <location>
        <begin position="134"/>
        <end position="159"/>
    </location>
</feature>
<keyword evidence="2" id="KW-0472">Membrane</keyword>
<evidence type="ECO:0000313" key="3">
    <source>
        <dbReference type="EMBL" id="TFD06266.1"/>
    </source>
</evidence>
<evidence type="ECO:0000256" key="1">
    <source>
        <dbReference type="SAM" id="MobiDB-lite"/>
    </source>
</evidence>
<dbReference type="RefSeq" id="WP_134372004.1">
    <property type="nucleotide sequence ID" value="NZ_SOGO01000009.1"/>
</dbReference>
<evidence type="ECO:0008006" key="5">
    <source>
        <dbReference type="Google" id="ProtNLM"/>
    </source>
</evidence>
<feature type="region of interest" description="Disordered" evidence="1">
    <location>
        <begin position="1"/>
        <end position="59"/>
    </location>
</feature>
<comment type="caution">
    <text evidence="3">The sequence shown here is derived from an EMBL/GenBank/DDBJ whole genome shotgun (WGS) entry which is preliminary data.</text>
</comment>
<sequence length="191" mass="19548">MTTTPDPNQPPNEPPNPPFARPLDDQPTDAVTSVTAAPDPAPAEPEGHGESGHEVEVETTRAAPAHTVACPSPIPDYAMEPSVEPPATAPAFLASDPPFPVAPVPTARAAAPTAAAAAEPAYPEASMRPLRRPLFSTIVWGVILLALAGYVLLGVLVPAPADPTLWLLGGVIVIGLLLIVVGIIAALRRAG</sequence>
<keyword evidence="2" id="KW-1133">Transmembrane helix</keyword>